<organism evidence="1 2">
    <name type="scientific">Tachysurus vachellii</name>
    <name type="common">Darkbarbel catfish</name>
    <name type="synonym">Pelteobagrus vachellii</name>
    <dbReference type="NCBI Taxonomy" id="175792"/>
    <lineage>
        <taxon>Eukaryota</taxon>
        <taxon>Metazoa</taxon>
        <taxon>Chordata</taxon>
        <taxon>Craniata</taxon>
        <taxon>Vertebrata</taxon>
        <taxon>Euteleostomi</taxon>
        <taxon>Actinopterygii</taxon>
        <taxon>Neopterygii</taxon>
        <taxon>Teleostei</taxon>
        <taxon>Ostariophysi</taxon>
        <taxon>Siluriformes</taxon>
        <taxon>Bagridae</taxon>
        <taxon>Tachysurus</taxon>
    </lineage>
</organism>
<evidence type="ECO:0000313" key="1">
    <source>
        <dbReference type="EMBL" id="KAK2854995.1"/>
    </source>
</evidence>
<dbReference type="Proteomes" id="UP001187315">
    <property type="component" value="Unassembled WGS sequence"/>
</dbReference>
<gene>
    <name evidence="1" type="ORF">Q7C36_006864</name>
</gene>
<evidence type="ECO:0000313" key="2">
    <source>
        <dbReference type="Proteomes" id="UP001187315"/>
    </source>
</evidence>
<comment type="caution">
    <text evidence="1">The sequence shown here is derived from an EMBL/GenBank/DDBJ whole genome shotgun (WGS) entry which is preliminary data.</text>
</comment>
<reference evidence="1" key="1">
    <citation type="submission" date="2023-08" db="EMBL/GenBank/DDBJ databases">
        <title>Pelteobagrus vachellii genome.</title>
        <authorList>
            <person name="Liu H."/>
        </authorList>
    </citation>
    <scope>NUCLEOTIDE SEQUENCE</scope>
    <source>
        <strain evidence="1">PRFRI_2022a</strain>
        <tissue evidence="1">Muscle</tissue>
    </source>
</reference>
<proteinExistence type="predicted"/>
<dbReference type="EMBL" id="JAVHJS010000006">
    <property type="protein sequence ID" value="KAK2854995.1"/>
    <property type="molecule type" value="Genomic_DNA"/>
</dbReference>
<dbReference type="AlphaFoldDB" id="A0AA88NGB0"/>
<protein>
    <submittedName>
        <fullName evidence="1">Uncharacterized protein</fullName>
    </submittedName>
</protein>
<sequence length="93" mass="11046">MLKVGFTTLKDFFVLHQQYCSAKAIGMSAYEVIFCMMMRIDDERIWQRRWWNRRLFFTLHEGSALSRAPRRKSLCLCSIRSREKSHGVISAQL</sequence>
<name>A0AA88NGB0_TACVA</name>
<keyword evidence="2" id="KW-1185">Reference proteome</keyword>
<accession>A0AA88NGB0</accession>